<organism evidence="1 2">
    <name type="scientific">Aquimarina amphilecti</name>
    <dbReference type="NCBI Taxonomy" id="1038014"/>
    <lineage>
        <taxon>Bacteria</taxon>
        <taxon>Pseudomonadati</taxon>
        <taxon>Bacteroidota</taxon>
        <taxon>Flavobacteriia</taxon>
        <taxon>Flavobacteriales</taxon>
        <taxon>Flavobacteriaceae</taxon>
        <taxon>Aquimarina</taxon>
    </lineage>
</organism>
<dbReference type="EMBL" id="FOAB01000003">
    <property type="protein sequence ID" value="SEL12362.1"/>
    <property type="molecule type" value="Genomic_DNA"/>
</dbReference>
<reference evidence="1 2" key="1">
    <citation type="submission" date="2016-10" db="EMBL/GenBank/DDBJ databases">
        <authorList>
            <person name="de Groot N.N."/>
        </authorList>
    </citation>
    <scope>NUCLEOTIDE SEQUENCE [LARGE SCALE GENOMIC DNA]</scope>
    <source>
        <strain evidence="1 2">DSM 25232</strain>
    </source>
</reference>
<name>A0A1H7MMA7_AQUAM</name>
<dbReference type="STRING" id="1038014.SAMN04487910_1787"/>
<evidence type="ECO:0008006" key="3">
    <source>
        <dbReference type="Google" id="ProtNLM"/>
    </source>
</evidence>
<dbReference type="Gene3D" id="3.10.620.30">
    <property type="match status" value="1"/>
</dbReference>
<dbReference type="Gene3D" id="2.60.120.1130">
    <property type="match status" value="1"/>
</dbReference>
<keyword evidence="2" id="KW-1185">Reference proteome</keyword>
<gene>
    <name evidence="1" type="ORF">SAMN04487910_1787</name>
</gene>
<evidence type="ECO:0000313" key="2">
    <source>
        <dbReference type="Proteomes" id="UP000198521"/>
    </source>
</evidence>
<evidence type="ECO:0000313" key="1">
    <source>
        <dbReference type="EMBL" id="SEL12362.1"/>
    </source>
</evidence>
<proteinExistence type="predicted"/>
<dbReference type="OrthoDB" id="98874at2"/>
<dbReference type="Gene3D" id="2.60.40.3140">
    <property type="match status" value="1"/>
</dbReference>
<sequence>MGKLHKAIIIVLLMVSVNTIAQEYKFGKVSKAELIEKSYPLDSSANAAVLYENKKVYYNFNQQNGFQLITEVFKRIKLYNKNGSDHATEEIFLYKYGGNKEKVSGLKGVTYSYVGDKIIETKLKKDGIFKNEYTENRDQIKFTMPSLQDGSVIEFKYKITSPFVYSIDRIYLQNIIPINKLEVQIKMPEYFNFKKLTSGYLPINLKESSAQDVINLTSKSRSSGVSTQGRNTKYSNSKVDYRININTINSSNIPAFKYEPYSGNIQNYISSINYELSYVKYPNEPADYRSSTWEDVSKTIYENSSFGDELKRNNYYKEDIDKLVSTVSSELDKTVIIYDYLKKKMSWNSRRGVFTNAGTKKAYKENTGSVAEINLMLTSMLVYAGIDANPVICSTSDKVISLFPTIDGFNYVISRVKLADGSLIYLDATDKHGVPNVLPDRIIKGMGRVVAKNGTSQMVDFRPVKPSVKAYRMQCEIDEEGVAKGKLSVSYKDYLAHNYRVLNSAKDDASKAERFEKKYGITELDEYTVKGIKEYGKGVNEKFNFTIEDQIEAIDDEIFFSPLLFLRDKENIFKSDDRKYPIDFGYGFSNKYMVNIKIPEGYEVVECPKTSAFKLPDNMGKFTFRSNVSNGVIQIVVDETVTSPVIPANYYPTIKEFYNQVVKKENEQVVLKKI</sequence>
<protein>
    <recommendedName>
        <fullName evidence="3">DUF3857 domain-containing protein</fullName>
    </recommendedName>
</protein>
<dbReference type="RefSeq" id="WP_091407604.1">
    <property type="nucleotide sequence ID" value="NZ_FOAB01000003.1"/>
</dbReference>
<accession>A0A1H7MMA7</accession>
<dbReference type="AlphaFoldDB" id="A0A1H7MMA7"/>
<dbReference type="Proteomes" id="UP000198521">
    <property type="component" value="Unassembled WGS sequence"/>
</dbReference>